<dbReference type="SUPFAM" id="SSF56801">
    <property type="entry name" value="Acetyl-CoA synthetase-like"/>
    <property type="match status" value="1"/>
</dbReference>
<dbReference type="Pfam" id="PF00975">
    <property type="entry name" value="Thioesterase"/>
    <property type="match status" value="1"/>
</dbReference>
<evidence type="ECO:0000313" key="4">
    <source>
        <dbReference type="EMBL" id="KAK4642917.1"/>
    </source>
</evidence>
<dbReference type="SUPFAM" id="SSF53474">
    <property type="entry name" value="alpha/beta-Hydrolases"/>
    <property type="match status" value="1"/>
</dbReference>
<dbReference type="PANTHER" id="PTHR24096:SF267">
    <property type="entry name" value="MALONATE--COA LIGASE ACSF3, MITOCHONDRIAL"/>
    <property type="match status" value="1"/>
</dbReference>
<evidence type="ECO:0000313" key="5">
    <source>
        <dbReference type="Proteomes" id="UP001322138"/>
    </source>
</evidence>
<gene>
    <name evidence="4" type="ORF">QC761_401610</name>
</gene>
<dbReference type="InterPro" id="IPR020806">
    <property type="entry name" value="PKS_PP-bd"/>
</dbReference>
<dbReference type="Gene3D" id="3.40.50.1820">
    <property type="entry name" value="alpha/beta hydrolase"/>
    <property type="match status" value="1"/>
</dbReference>
<dbReference type="Gene3D" id="3.40.50.12780">
    <property type="entry name" value="N-terminal domain of ligase-like"/>
    <property type="match status" value="1"/>
</dbReference>
<dbReference type="PANTHER" id="PTHR24096">
    <property type="entry name" value="LONG-CHAIN-FATTY-ACID--COA LIGASE"/>
    <property type="match status" value="1"/>
</dbReference>
<keyword evidence="5" id="KW-1185">Reference proteome</keyword>
<dbReference type="PROSITE" id="PS00455">
    <property type="entry name" value="AMP_BINDING"/>
    <property type="match status" value="1"/>
</dbReference>
<dbReference type="Gene3D" id="3.30.300.30">
    <property type="match status" value="1"/>
</dbReference>
<dbReference type="Proteomes" id="UP001322138">
    <property type="component" value="Unassembled WGS sequence"/>
</dbReference>
<evidence type="ECO:0000259" key="3">
    <source>
        <dbReference type="PROSITE" id="PS50075"/>
    </source>
</evidence>
<comment type="caution">
    <text evidence="4">The sequence shown here is derived from an EMBL/GenBank/DDBJ whole genome shotgun (WGS) entry which is preliminary data.</text>
</comment>
<dbReference type="SMART" id="SM00823">
    <property type="entry name" value="PKS_PP"/>
    <property type="match status" value="1"/>
</dbReference>
<dbReference type="SUPFAM" id="SSF47336">
    <property type="entry name" value="ACP-like"/>
    <property type="match status" value="1"/>
</dbReference>
<name>A0ABR0FHW7_9PEZI</name>
<feature type="domain" description="Carrier" evidence="3">
    <location>
        <begin position="594"/>
        <end position="672"/>
    </location>
</feature>
<dbReference type="Pfam" id="PF00550">
    <property type="entry name" value="PP-binding"/>
    <property type="match status" value="1"/>
</dbReference>
<dbReference type="InterPro" id="IPR029058">
    <property type="entry name" value="AB_hydrolase_fold"/>
</dbReference>
<keyword evidence="1" id="KW-0596">Phosphopantetheine</keyword>
<accession>A0ABR0FHW7</accession>
<dbReference type="GeneID" id="87897937"/>
<dbReference type="Gene3D" id="1.10.1200.10">
    <property type="entry name" value="ACP-like"/>
    <property type="match status" value="1"/>
</dbReference>
<evidence type="ECO:0000256" key="1">
    <source>
        <dbReference type="ARBA" id="ARBA00022450"/>
    </source>
</evidence>
<keyword evidence="2" id="KW-0597">Phosphoprotein</keyword>
<dbReference type="InterPro" id="IPR036736">
    <property type="entry name" value="ACP-like_sf"/>
</dbReference>
<dbReference type="InterPro" id="IPR001031">
    <property type="entry name" value="Thioesterase"/>
</dbReference>
<dbReference type="EMBL" id="JAFFGZ010000006">
    <property type="protein sequence ID" value="KAK4642917.1"/>
    <property type="molecule type" value="Genomic_DNA"/>
</dbReference>
<reference evidence="4 5" key="1">
    <citation type="journal article" date="2023" name="bioRxiv">
        <title>High-quality genome assemblies of four members of thePodospora anserinaspecies complex.</title>
        <authorList>
            <person name="Ament-Velasquez S.L."/>
            <person name="Vogan A.A."/>
            <person name="Wallerman O."/>
            <person name="Hartmann F."/>
            <person name="Gautier V."/>
            <person name="Silar P."/>
            <person name="Giraud T."/>
            <person name="Johannesson H."/>
        </authorList>
    </citation>
    <scope>NUCLEOTIDE SEQUENCE [LARGE SCALE GENOMIC DNA]</scope>
    <source>
        <strain evidence="4 5">CBS 112042</strain>
    </source>
</reference>
<dbReference type="Pfam" id="PF00501">
    <property type="entry name" value="AMP-binding"/>
    <property type="match status" value="1"/>
</dbReference>
<dbReference type="InterPro" id="IPR042099">
    <property type="entry name" value="ANL_N_sf"/>
</dbReference>
<protein>
    <submittedName>
        <fullName evidence="4">NRPS-like protein biosynthetic cluster</fullName>
    </submittedName>
</protein>
<sequence length="1004" mass="110666">MKPSPHHTGIATLEDLLQSRARSSPCQRLLFYAPGNPSTPTDISYAHLLALATSNSRAVRALPSFREQKPILLHLDNHQDTIFWFWSVRMARGLPVLSTPFSNAPGYRKKHIKGLSNLLESPICITRTGNVSLFDGVDHGLEIVTVEQLEECSRKGHKEDGLDRNGLPRAQENPNSLAMLMLTSGSTGNAKAVCLTHSMVLASVAGKSGACVLPPGRPFLNWIGLDHVGALVEIHIHALWENVDQVHVGTADVVSSPFLFLDHLSRHRVSRSFAPNFFLASLVSASKRQPEQNTKQWDLSSLAFLVSGGEANDMQTCVEASALLERYGAPRNVIAPGFGMTETCAGCIYSTSCPDYDLEMGYAVASLGTCIRGMEMRVRVSWGSGPESDRQRRNALPNEPGDLEVRGTMVFGSYYRNLAATQQAFTEDGWFRTGDRALLDSDGRLCLVGRVKELVNINGVKTPIADIQLLLEQAVQGKEVVSRLFVFPSNNAHTEQVTVAYVPAKIEWEAEDVAIRMAEVDKSLTEACLLATASRPLIFALTPESMQLLPTTTLGKVSRAKMRSFFEGDLFAVDVARHRNLVNGVNRKGTPRNSKLTDVEAGILQDFTRERRGNLESGCDLDTPVWELGFTSMDLIRLKHALDKRFTVSLPVIAIMKNPTARALAAVVEDILQQNKKPQPIPTPLTNPTTSLPNYDPVIIFRPPPANPPSPENQIPTPLWLIHPGVGEVLVFIPLIHHLSLSSPQRPIYALRAPGFEPVNPHHEPSSPQLFTSITQAVTFYASAIKRHQPRGPYCLAGYSYGSMLAFEMAKLLQQAGDSVKFLGVLNLPPRIKERMRYLNWNRCLINLAYFLGLVAGEEKTEELDRMLAREGDKGRALRGVLDVADRERLAELGLGEGELARWADVAYGLQSIAVDYEPEAGEIDGGMDVFYAVPLRAVAETREVWLRDHLMGWREFVCLREGVGGGDGVRFHGVGGAHYTMIGPEFVEGFAEVFVRAMRERGV</sequence>
<organism evidence="4 5">
    <name type="scientific">Podospora bellae-mahoneyi</name>
    <dbReference type="NCBI Taxonomy" id="2093777"/>
    <lineage>
        <taxon>Eukaryota</taxon>
        <taxon>Fungi</taxon>
        <taxon>Dikarya</taxon>
        <taxon>Ascomycota</taxon>
        <taxon>Pezizomycotina</taxon>
        <taxon>Sordariomycetes</taxon>
        <taxon>Sordariomycetidae</taxon>
        <taxon>Sordariales</taxon>
        <taxon>Podosporaceae</taxon>
        <taxon>Podospora</taxon>
    </lineage>
</organism>
<dbReference type="InterPro" id="IPR000873">
    <property type="entry name" value="AMP-dep_synth/lig_dom"/>
</dbReference>
<dbReference type="RefSeq" id="XP_062731893.1">
    <property type="nucleotide sequence ID" value="XM_062878455.1"/>
</dbReference>
<evidence type="ECO:0000256" key="2">
    <source>
        <dbReference type="ARBA" id="ARBA00022553"/>
    </source>
</evidence>
<dbReference type="InterPro" id="IPR020845">
    <property type="entry name" value="AMP-binding_CS"/>
</dbReference>
<proteinExistence type="predicted"/>
<dbReference type="InterPro" id="IPR009081">
    <property type="entry name" value="PP-bd_ACP"/>
</dbReference>
<dbReference type="PROSITE" id="PS50075">
    <property type="entry name" value="CARRIER"/>
    <property type="match status" value="1"/>
</dbReference>
<dbReference type="InterPro" id="IPR045851">
    <property type="entry name" value="AMP-bd_C_sf"/>
</dbReference>